<proteinExistence type="predicted"/>
<reference evidence="2" key="1">
    <citation type="journal article" date="2019" name="Int. J. Syst. Evol. Microbiol.">
        <title>The Global Catalogue of Microorganisms (GCM) 10K type strain sequencing project: providing services to taxonomists for standard genome sequencing and annotation.</title>
        <authorList>
            <consortium name="The Broad Institute Genomics Platform"/>
            <consortium name="The Broad Institute Genome Sequencing Center for Infectious Disease"/>
            <person name="Wu L."/>
            <person name="Ma J."/>
        </authorList>
    </citation>
    <scope>NUCLEOTIDE SEQUENCE [LARGE SCALE GENOMIC DNA]</scope>
    <source>
        <strain evidence="2">JCM 18304</strain>
    </source>
</reference>
<accession>A0ABP9RTL2</accession>
<organism evidence="1 2">
    <name type="scientific">Rugosimonospora acidiphila</name>
    <dbReference type="NCBI Taxonomy" id="556531"/>
    <lineage>
        <taxon>Bacteria</taxon>
        <taxon>Bacillati</taxon>
        <taxon>Actinomycetota</taxon>
        <taxon>Actinomycetes</taxon>
        <taxon>Micromonosporales</taxon>
        <taxon>Micromonosporaceae</taxon>
        <taxon>Rugosimonospora</taxon>
    </lineage>
</organism>
<sequence length="92" mass="9586">MPRLGDLLGLSSGVRDVQGRSVEAGHSDPDHHAPIRHQLLKEGRLVPAPLVFMTGLSVVVVGLRRAAVCARAASLTEKTVADGSVADNIVVA</sequence>
<keyword evidence="2" id="KW-1185">Reference proteome</keyword>
<evidence type="ECO:0000313" key="2">
    <source>
        <dbReference type="Proteomes" id="UP001501570"/>
    </source>
</evidence>
<dbReference type="EMBL" id="BAABJQ010000007">
    <property type="protein sequence ID" value="GAA5185714.1"/>
    <property type="molecule type" value="Genomic_DNA"/>
</dbReference>
<name>A0ABP9RTL2_9ACTN</name>
<evidence type="ECO:0000313" key="1">
    <source>
        <dbReference type="EMBL" id="GAA5185714.1"/>
    </source>
</evidence>
<gene>
    <name evidence="1" type="ORF">GCM10023322_30330</name>
</gene>
<protein>
    <submittedName>
        <fullName evidence="1">Uncharacterized protein</fullName>
    </submittedName>
</protein>
<comment type="caution">
    <text evidence="1">The sequence shown here is derived from an EMBL/GenBank/DDBJ whole genome shotgun (WGS) entry which is preliminary data.</text>
</comment>
<dbReference type="Proteomes" id="UP001501570">
    <property type="component" value="Unassembled WGS sequence"/>
</dbReference>